<gene>
    <name evidence="1" type="primary">AlNc14C362G11006</name>
    <name evidence="1" type="ORF">ALNC14_124110</name>
</gene>
<evidence type="ECO:0000313" key="1">
    <source>
        <dbReference type="EMBL" id="CCA26267.1"/>
    </source>
</evidence>
<sequence length="63" mass="7176">MALNVGKLHGLHECSQQIRMENELDQFFAPATPRSRSGSVLQIFTVVRVTVSSWRRLLCTRCT</sequence>
<accession>F0WXS0</accession>
<organism evidence="1">
    <name type="scientific">Albugo laibachii Nc14</name>
    <dbReference type="NCBI Taxonomy" id="890382"/>
    <lineage>
        <taxon>Eukaryota</taxon>
        <taxon>Sar</taxon>
        <taxon>Stramenopiles</taxon>
        <taxon>Oomycota</taxon>
        <taxon>Peronosporomycetes</taxon>
        <taxon>Albuginales</taxon>
        <taxon>Albuginaceae</taxon>
        <taxon>Albugo</taxon>
    </lineage>
</organism>
<dbReference type="HOGENOM" id="CLU_2890448_0_0_1"/>
<name>F0WXS0_9STRA</name>
<protein>
    <submittedName>
        <fullName evidence="1">AlNc14C362G11006 protein</fullName>
    </submittedName>
</protein>
<reference evidence="1" key="1">
    <citation type="journal article" date="2011" name="PLoS Biol.">
        <title>Gene gain and loss during evolution of obligate parasitism in the white rust pathogen of Arabidopsis thaliana.</title>
        <authorList>
            <person name="Kemen E."/>
            <person name="Gardiner A."/>
            <person name="Schultz-Larsen T."/>
            <person name="Kemen A.C."/>
            <person name="Balmuth A.L."/>
            <person name="Robert-Seilaniantz A."/>
            <person name="Bailey K."/>
            <person name="Holub E."/>
            <person name="Studholme D.J."/>
            <person name="Maclean D."/>
            <person name="Jones J.D."/>
        </authorList>
    </citation>
    <scope>NUCLEOTIDE SEQUENCE</scope>
</reference>
<dbReference type="EMBL" id="FR824407">
    <property type="protein sequence ID" value="CCA26267.1"/>
    <property type="molecule type" value="Genomic_DNA"/>
</dbReference>
<dbReference type="AlphaFoldDB" id="F0WXS0"/>
<reference evidence="1" key="2">
    <citation type="submission" date="2011-02" db="EMBL/GenBank/DDBJ databases">
        <authorList>
            <person name="MacLean D."/>
        </authorList>
    </citation>
    <scope>NUCLEOTIDE SEQUENCE</scope>
</reference>
<proteinExistence type="predicted"/>